<evidence type="ECO:0000313" key="3">
    <source>
        <dbReference type="Proteomes" id="UP001153678"/>
    </source>
</evidence>
<organism evidence="2 3">
    <name type="scientific">Funneliformis geosporum</name>
    <dbReference type="NCBI Taxonomy" id="1117311"/>
    <lineage>
        <taxon>Eukaryota</taxon>
        <taxon>Fungi</taxon>
        <taxon>Fungi incertae sedis</taxon>
        <taxon>Mucoromycota</taxon>
        <taxon>Glomeromycotina</taxon>
        <taxon>Glomeromycetes</taxon>
        <taxon>Glomerales</taxon>
        <taxon>Glomeraceae</taxon>
        <taxon>Funneliformis</taxon>
    </lineage>
</organism>
<dbReference type="Proteomes" id="UP001153678">
    <property type="component" value="Unassembled WGS sequence"/>
</dbReference>
<accession>A0A9W4SC20</accession>
<dbReference type="AlphaFoldDB" id="A0A9W4SC20"/>
<name>A0A9W4SC20_9GLOM</name>
<dbReference type="InterPro" id="IPR025272">
    <property type="entry name" value="SocA_Panacea"/>
</dbReference>
<feature type="domain" description="Antitoxin SocA-like Panacea" evidence="1">
    <location>
        <begin position="65"/>
        <end position="150"/>
    </location>
</feature>
<gene>
    <name evidence="2" type="ORF">FWILDA_LOCUS797</name>
</gene>
<dbReference type="OrthoDB" id="2427482at2759"/>
<protein>
    <submittedName>
        <fullName evidence="2">16640_t:CDS:1</fullName>
    </submittedName>
</protein>
<evidence type="ECO:0000259" key="1">
    <source>
        <dbReference type="Pfam" id="PF13274"/>
    </source>
</evidence>
<keyword evidence="3" id="KW-1185">Reference proteome</keyword>
<sequence>MVDILQTIPFELLKHKTDPSQRSQTIIAKLLLSFDPNREYFVDGKMTDKIEEEGYEPPTIGNFRLNKMLHICQILHYAKYGEPLFFEELRAYYHGAIVYPIYRDFFSFYRKPFKAEEISIEEAKKNLINKTYYYFKNYSDDYLETFSHDDPA</sequence>
<reference evidence="2" key="1">
    <citation type="submission" date="2022-08" db="EMBL/GenBank/DDBJ databases">
        <authorList>
            <person name="Kallberg Y."/>
            <person name="Tangrot J."/>
            <person name="Rosling A."/>
        </authorList>
    </citation>
    <scope>NUCLEOTIDE SEQUENCE</scope>
    <source>
        <strain evidence="2">Wild A</strain>
    </source>
</reference>
<dbReference type="EMBL" id="CAMKVN010000059">
    <property type="protein sequence ID" value="CAI2162906.1"/>
    <property type="molecule type" value="Genomic_DNA"/>
</dbReference>
<evidence type="ECO:0000313" key="2">
    <source>
        <dbReference type="EMBL" id="CAI2162906.1"/>
    </source>
</evidence>
<proteinExistence type="predicted"/>
<comment type="caution">
    <text evidence="2">The sequence shown here is derived from an EMBL/GenBank/DDBJ whole genome shotgun (WGS) entry which is preliminary data.</text>
</comment>
<dbReference type="Pfam" id="PF13274">
    <property type="entry name" value="SocA_Panacea"/>
    <property type="match status" value="1"/>
</dbReference>